<dbReference type="GeneID" id="17258459"/>
<reference evidence="1" key="2">
    <citation type="submission" date="2024-10" db="UniProtKB">
        <authorList>
            <consortium name="EnsemblProtists"/>
        </authorList>
    </citation>
    <scope>IDENTIFICATION</scope>
</reference>
<dbReference type="EnsemblProtists" id="EOD12311">
    <property type="protein sequence ID" value="EOD12311"/>
    <property type="gene ID" value="EMIHUDRAFT_120126"/>
</dbReference>
<organism evidence="1 2">
    <name type="scientific">Emiliania huxleyi (strain CCMP1516)</name>
    <dbReference type="NCBI Taxonomy" id="280463"/>
    <lineage>
        <taxon>Eukaryota</taxon>
        <taxon>Haptista</taxon>
        <taxon>Haptophyta</taxon>
        <taxon>Prymnesiophyceae</taxon>
        <taxon>Isochrysidales</taxon>
        <taxon>Noelaerhabdaceae</taxon>
        <taxon>Emiliania</taxon>
    </lineage>
</organism>
<keyword evidence="2" id="KW-1185">Reference proteome</keyword>
<evidence type="ECO:0000313" key="1">
    <source>
        <dbReference type="EnsemblProtists" id="EOD12311"/>
    </source>
</evidence>
<dbReference type="eggNOG" id="ENOG502S7HJ">
    <property type="taxonomic scope" value="Eukaryota"/>
</dbReference>
<sequence length="280" mass="30542">MPSPCLLLLHLGLAKPPDYSVLSRRVAALRSDSTTVRLLVLDSLLPRQRLSLQLGPPYSQMLSDARASGEPIAVIGVNQRTGRLLTRGVEVRIESLSHFMASDGGFASHSTTWSTGFRAIDAALVGGRRCEVLLPEGVRWPPNERTFEARVRWLESEATMSVAACEALTDSLAPLVGEWVALAKETQRERSPGQLDAVLSDLGPLCEMQTADDVAFWIGALINPLPALGAAREIRAFLLEASSPALRVECVRRALEESIGRMREQPPGPIEVEPSTRRTF</sequence>
<evidence type="ECO:0008006" key="3">
    <source>
        <dbReference type="Google" id="ProtNLM"/>
    </source>
</evidence>
<dbReference type="RefSeq" id="XP_005764740.1">
    <property type="nucleotide sequence ID" value="XM_005764683.1"/>
</dbReference>
<protein>
    <recommendedName>
        <fullName evidence="3">Lon N-terminal domain-containing protein</fullName>
    </recommendedName>
</protein>
<proteinExistence type="predicted"/>
<dbReference type="HOGENOM" id="CLU_995477_0_0_1"/>
<dbReference type="KEGG" id="ehx:EMIHUDRAFT_120126"/>
<evidence type="ECO:0000313" key="2">
    <source>
        <dbReference type="Proteomes" id="UP000013827"/>
    </source>
</evidence>
<dbReference type="PaxDb" id="2903-EOD12311"/>
<name>A0A0D3IM26_EMIH1</name>
<dbReference type="AlphaFoldDB" id="A0A0D3IM26"/>
<dbReference type="Proteomes" id="UP000013827">
    <property type="component" value="Unassembled WGS sequence"/>
</dbReference>
<reference evidence="2" key="1">
    <citation type="journal article" date="2013" name="Nature">
        <title>Pan genome of the phytoplankton Emiliania underpins its global distribution.</title>
        <authorList>
            <person name="Read B.A."/>
            <person name="Kegel J."/>
            <person name="Klute M.J."/>
            <person name="Kuo A."/>
            <person name="Lefebvre S.C."/>
            <person name="Maumus F."/>
            <person name="Mayer C."/>
            <person name="Miller J."/>
            <person name="Monier A."/>
            <person name="Salamov A."/>
            <person name="Young J."/>
            <person name="Aguilar M."/>
            <person name="Claverie J.M."/>
            <person name="Frickenhaus S."/>
            <person name="Gonzalez K."/>
            <person name="Herman E.K."/>
            <person name="Lin Y.C."/>
            <person name="Napier J."/>
            <person name="Ogata H."/>
            <person name="Sarno A.F."/>
            <person name="Shmutz J."/>
            <person name="Schroeder D."/>
            <person name="de Vargas C."/>
            <person name="Verret F."/>
            <person name="von Dassow P."/>
            <person name="Valentin K."/>
            <person name="Van de Peer Y."/>
            <person name="Wheeler G."/>
            <person name="Dacks J.B."/>
            <person name="Delwiche C.F."/>
            <person name="Dyhrman S.T."/>
            <person name="Glockner G."/>
            <person name="John U."/>
            <person name="Richards T."/>
            <person name="Worden A.Z."/>
            <person name="Zhang X."/>
            <person name="Grigoriev I.V."/>
            <person name="Allen A.E."/>
            <person name="Bidle K."/>
            <person name="Borodovsky M."/>
            <person name="Bowler C."/>
            <person name="Brownlee C."/>
            <person name="Cock J.M."/>
            <person name="Elias M."/>
            <person name="Gladyshev V.N."/>
            <person name="Groth M."/>
            <person name="Guda C."/>
            <person name="Hadaegh A."/>
            <person name="Iglesias-Rodriguez M.D."/>
            <person name="Jenkins J."/>
            <person name="Jones B.M."/>
            <person name="Lawson T."/>
            <person name="Leese F."/>
            <person name="Lindquist E."/>
            <person name="Lobanov A."/>
            <person name="Lomsadze A."/>
            <person name="Malik S.B."/>
            <person name="Marsh M.E."/>
            <person name="Mackinder L."/>
            <person name="Mock T."/>
            <person name="Mueller-Roeber B."/>
            <person name="Pagarete A."/>
            <person name="Parker M."/>
            <person name="Probert I."/>
            <person name="Quesneville H."/>
            <person name="Raines C."/>
            <person name="Rensing S.A."/>
            <person name="Riano-Pachon D.M."/>
            <person name="Richier S."/>
            <person name="Rokitta S."/>
            <person name="Shiraiwa Y."/>
            <person name="Soanes D.M."/>
            <person name="van der Giezen M."/>
            <person name="Wahlund T.M."/>
            <person name="Williams B."/>
            <person name="Wilson W."/>
            <person name="Wolfe G."/>
            <person name="Wurch L.L."/>
        </authorList>
    </citation>
    <scope>NUCLEOTIDE SEQUENCE</scope>
</reference>
<accession>A0A0D3IM26</accession>